<feature type="region of interest" description="Disordered" evidence="2">
    <location>
        <begin position="215"/>
        <end position="276"/>
    </location>
</feature>
<dbReference type="GO" id="GO:0005739">
    <property type="term" value="C:mitochondrion"/>
    <property type="evidence" value="ECO:0007669"/>
    <property type="project" value="TreeGrafter"/>
</dbReference>
<comment type="similarity">
    <text evidence="1">Belongs to the EXO5 family.</text>
</comment>
<evidence type="ECO:0000313" key="4">
    <source>
        <dbReference type="Proteomes" id="UP000245771"/>
    </source>
</evidence>
<dbReference type="OrthoDB" id="354769at2759"/>
<evidence type="ECO:0000313" key="3">
    <source>
        <dbReference type="EMBL" id="PWN35068.1"/>
    </source>
</evidence>
<dbReference type="GO" id="GO:0045145">
    <property type="term" value="F:single-stranded DNA 5'-3' DNA exonuclease activity"/>
    <property type="evidence" value="ECO:0007669"/>
    <property type="project" value="InterPro"/>
</dbReference>
<dbReference type="PANTHER" id="PTHR14464">
    <property type="entry name" value="EXONUCLEASE V"/>
    <property type="match status" value="1"/>
</dbReference>
<reference evidence="3 4" key="1">
    <citation type="journal article" date="2018" name="Mol. Biol. Evol.">
        <title>Broad Genomic Sampling Reveals a Smut Pathogenic Ancestry of the Fungal Clade Ustilaginomycotina.</title>
        <authorList>
            <person name="Kijpornyongpan T."/>
            <person name="Mondo S.J."/>
            <person name="Barry K."/>
            <person name="Sandor L."/>
            <person name="Lee J."/>
            <person name="Lipzen A."/>
            <person name="Pangilinan J."/>
            <person name="LaButti K."/>
            <person name="Hainaut M."/>
            <person name="Henrissat B."/>
            <person name="Grigoriev I.V."/>
            <person name="Spatafora J.W."/>
            <person name="Aime M.C."/>
        </authorList>
    </citation>
    <scope>NUCLEOTIDE SEQUENCE [LARGE SCALE GENOMIC DNA]</scope>
    <source>
        <strain evidence="3 4">MCA 3882</strain>
    </source>
</reference>
<name>A0A316VDA1_9BASI</name>
<dbReference type="Pfam" id="PF09810">
    <property type="entry name" value="Exo5"/>
    <property type="match status" value="1"/>
</dbReference>
<feature type="compositionally biased region" description="Basic residues" evidence="2">
    <location>
        <begin position="255"/>
        <end position="268"/>
    </location>
</feature>
<dbReference type="GO" id="GO:0005634">
    <property type="term" value="C:nucleus"/>
    <property type="evidence" value="ECO:0007669"/>
    <property type="project" value="TreeGrafter"/>
</dbReference>
<dbReference type="Proteomes" id="UP000245771">
    <property type="component" value="Unassembled WGS sequence"/>
</dbReference>
<protein>
    <recommendedName>
        <fullName evidence="5">Exonuclease V</fullName>
    </recommendedName>
</protein>
<feature type="compositionally biased region" description="Polar residues" evidence="2">
    <location>
        <begin position="673"/>
        <end position="689"/>
    </location>
</feature>
<evidence type="ECO:0000256" key="2">
    <source>
        <dbReference type="SAM" id="MobiDB-lite"/>
    </source>
</evidence>
<dbReference type="GeneID" id="37022630"/>
<accession>A0A316VDA1</accession>
<feature type="compositionally biased region" description="Acidic residues" evidence="2">
    <location>
        <begin position="700"/>
        <end position="721"/>
    </location>
</feature>
<proteinExistence type="inferred from homology"/>
<feature type="compositionally biased region" description="Basic and acidic residues" evidence="2">
    <location>
        <begin position="232"/>
        <end position="252"/>
    </location>
</feature>
<feature type="region of interest" description="Disordered" evidence="2">
    <location>
        <begin position="1"/>
        <end position="34"/>
    </location>
</feature>
<evidence type="ECO:0000256" key="1">
    <source>
        <dbReference type="ARBA" id="ARBA00009797"/>
    </source>
</evidence>
<gene>
    <name evidence="3" type="ORF">FA14DRAFT_178449</name>
</gene>
<keyword evidence="4" id="KW-1185">Reference proteome</keyword>
<feature type="compositionally biased region" description="Polar residues" evidence="2">
    <location>
        <begin position="215"/>
        <end position="231"/>
    </location>
</feature>
<feature type="region of interest" description="Disordered" evidence="2">
    <location>
        <begin position="651"/>
        <end position="721"/>
    </location>
</feature>
<dbReference type="InParanoid" id="A0A316VDA1"/>
<dbReference type="PANTHER" id="PTHR14464:SF4">
    <property type="entry name" value="EXONUCLEASE V"/>
    <property type="match status" value="1"/>
</dbReference>
<sequence>MASMVESQEGKDVSEKAAEMAKEEAQPSRKRARRAHIEIQTPGTLPQYRDAKKYLSVTDFVSPLWCEYAFHYGILGLRHLPVSQRPKEIETPSGHILRPDKQVAQQREKVLVGGRKVHEKLEKEIHPVKVRVQTTTREDEWALRILRLITGLKTLLDSGCCREVPIFGFVHGELVMGVVDEINRRPLTKRLNKYLDEAQKEAQAPASKTLSDFFTPLQQQDGPSSQITVSDGTKKYSSQEEWKKEMRRKEALSKGPKKSPKKSLGTHKKGTETGQGNLMAFFGGKKDAHADTTINADEAEQPKERYGYFLEDSKTRLARLLPPVQDQKPARLQCMLYKRLFDGLLSGMIGGRPAQPSTKEGEILELDEYATPFDLAHLFAHQSLDAQLPLSDAFILDAEGLLNEFNLSILASDQVCTLKTIAALLSETLSELAKSAQEGMRWKAADFTASGVIQHHLRLTYRKRKGKFHPKSKYASEARRKQPSRSSKRLNGSNGEQEAAPAETESKSENAEDRVVAIALELGVDDDVRQAEIEDEVLRDNGVVIPDSSPSVPLSQRRETDDTEPEATPSDKNILGTVDFYHNPIQLDNHLHDMMLLWKGERSMRGVTIEQSWRCHKCEFRQDCEWRQEKGQEELDKAMQRRLDQAALQIDQQPIGASDSDGTNSNDEEQLREQQIVQDNESQSSTQPTHPLPQKIFREDLDDEDALWSQFEEIETEQLKD</sequence>
<feature type="compositionally biased region" description="Basic and acidic residues" evidence="2">
    <location>
        <begin position="8"/>
        <end position="27"/>
    </location>
</feature>
<evidence type="ECO:0008006" key="5">
    <source>
        <dbReference type="Google" id="ProtNLM"/>
    </source>
</evidence>
<dbReference type="EMBL" id="KZ819603">
    <property type="protein sequence ID" value="PWN35068.1"/>
    <property type="molecule type" value="Genomic_DNA"/>
</dbReference>
<dbReference type="AlphaFoldDB" id="A0A316VDA1"/>
<feature type="region of interest" description="Disordered" evidence="2">
    <location>
        <begin position="465"/>
        <end position="512"/>
    </location>
</feature>
<organism evidence="3 4">
    <name type="scientific">Meira miltonrushii</name>
    <dbReference type="NCBI Taxonomy" id="1280837"/>
    <lineage>
        <taxon>Eukaryota</taxon>
        <taxon>Fungi</taxon>
        <taxon>Dikarya</taxon>
        <taxon>Basidiomycota</taxon>
        <taxon>Ustilaginomycotina</taxon>
        <taxon>Exobasidiomycetes</taxon>
        <taxon>Exobasidiales</taxon>
        <taxon>Brachybasidiaceae</taxon>
        <taxon>Meira</taxon>
    </lineage>
</organism>
<dbReference type="InterPro" id="IPR019190">
    <property type="entry name" value="EXOV"/>
</dbReference>
<dbReference type="RefSeq" id="XP_025355370.1">
    <property type="nucleotide sequence ID" value="XM_025500849.1"/>
</dbReference>
<feature type="region of interest" description="Disordered" evidence="2">
    <location>
        <begin position="540"/>
        <end position="575"/>
    </location>
</feature>
<dbReference type="GO" id="GO:0036297">
    <property type="term" value="P:interstrand cross-link repair"/>
    <property type="evidence" value="ECO:0007669"/>
    <property type="project" value="TreeGrafter"/>
</dbReference>